<keyword evidence="2" id="KW-1185">Reference proteome</keyword>
<dbReference type="CDD" id="cd09917">
    <property type="entry name" value="F-box_SF"/>
    <property type="match status" value="1"/>
</dbReference>
<comment type="caution">
    <text evidence="1">The sequence shown here is derived from an EMBL/GenBank/DDBJ whole genome shotgun (WGS) entry which is preliminary data.</text>
</comment>
<dbReference type="Proteomes" id="UP000623467">
    <property type="component" value="Unassembled WGS sequence"/>
</dbReference>
<dbReference type="InterPro" id="IPR036047">
    <property type="entry name" value="F-box-like_dom_sf"/>
</dbReference>
<protein>
    <submittedName>
        <fullName evidence="1">Ubiquitin family protein</fullName>
    </submittedName>
</protein>
<sequence>MTELALPLMTQPLLVAPAHSLRKKHSGFLKFWKKSRPSILDGIHTPVGESTLILPTEIWLDILCFVPHEALGPLSRICKRMRWIVLPIYFRSQQIFPFCETFAFRRLSLNKHLAAYQERALQRVYFLSSDSIVPAIRELFISPYPPGYNRRHRVVHTPVMAVIELLFNNLPRFQNLTKLVLQFTPCSDELRMALSSLRLDYFELEVSSTEMGDIPIPAGREFRFNCSTSPNQRSPSQDLSLRLLFPKSIECMVAGPTGTNTLTHTLLFYPSGLTSLTTLDVSVRSSIPALLPPLPTTTVPHLTSYHGPAGLAPSFARNRTLRIARLWSSHSVSAVSAPWFLIPILPQLGSTVTTLELGVTLVSSALLETIRDAFPSLAVLSINAHLDAFYPGSVVRRVIVPSVPRRVPAILPAGMQLQRLRLGTQLAGDTTEQALFDSAHEAIRTFPADYDPTSWRRWVVDRPWYCVEWVSTGASAATGTGDEPGGGTLQDGTLRIEYGEHYFQGFERGERLSALTVDEAVKRMA</sequence>
<dbReference type="AlphaFoldDB" id="A0A8H6XRR9"/>
<name>A0A8H6XRR9_9AGAR</name>
<evidence type="ECO:0000313" key="1">
    <source>
        <dbReference type="EMBL" id="KAF7346833.1"/>
    </source>
</evidence>
<accession>A0A8H6XRR9</accession>
<evidence type="ECO:0000313" key="2">
    <source>
        <dbReference type="Proteomes" id="UP000623467"/>
    </source>
</evidence>
<proteinExistence type="predicted"/>
<gene>
    <name evidence="1" type="ORF">MSAN_01822400</name>
</gene>
<reference evidence="1" key="1">
    <citation type="submission" date="2020-05" db="EMBL/GenBank/DDBJ databases">
        <title>Mycena genomes resolve the evolution of fungal bioluminescence.</title>
        <authorList>
            <person name="Tsai I.J."/>
        </authorList>
    </citation>
    <scope>NUCLEOTIDE SEQUENCE</scope>
    <source>
        <strain evidence="1">160909Yilan</strain>
    </source>
</reference>
<dbReference type="SUPFAM" id="SSF81383">
    <property type="entry name" value="F-box domain"/>
    <property type="match status" value="1"/>
</dbReference>
<organism evidence="1 2">
    <name type="scientific">Mycena sanguinolenta</name>
    <dbReference type="NCBI Taxonomy" id="230812"/>
    <lineage>
        <taxon>Eukaryota</taxon>
        <taxon>Fungi</taxon>
        <taxon>Dikarya</taxon>
        <taxon>Basidiomycota</taxon>
        <taxon>Agaricomycotina</taxon>
        <taxon>Agaricomycetes</taxon>
        <taxon>Agaricomycetidae</taxon>
        <taxon>Agaricales</taxon>
        <taxon>Marasmiineae</taxon>
        <taxon>Mycenaceae</taxon>
        <taxon>Mycena</taxon>
    </lineage>
</organism>
<dbReference type="OrthoDB" id="3037898at2759"/>
<dbReference type="EMBL" id="JACAZH010000018">
    <property type="protein sequence ID" value="KAF7346833.1"/>
    <property type="molecule type" value="Genomic_DNA"/>
</dbReference>